<evidence type="ECO:0000256" key="2">
    <source>
        <dbReference type="ARBA" id="ARBA00022980"/>
    </source>
</evidence>
<dbReference type="Gene3D" id="3.30.70.600">
    <property type="entry name" value="Ribosomal protein S10 domain"/>
    <property type="match status" value="1"/>
</dbReference>
<accession>G3ARZ8</accession>
<dbReference type="InterPro" id="IPR001848">
    <property type="entry name" value="Ribosomal_uS10"/>
</dbReference>
<proteinExistence type="inferred from homology"/>
<dbReference type="PANTHER" id="PTHR11700">
    <property type="entry name" value="30S RIBOSOMAL PROTEIN S10 FAMILY MEMBER"/>
    <property type="match status" value="1"/>
</dbReference>
<dbReference type="HOGENOM" id="CLU_051208_4_0_1"/>
<dbReference type="OMA" id="KVESWTL"/>
<dbReference type="AlphaFoldDB" id="G3ARZ8"/>
<dbReference type="GO" id="GO:0006412">
    <property type="term" value="P:translation"/>
    <property type="evidence" value="ECO:0007669"/>
    <property type="project" value="InterPro"/>
</dbReference>
<name>G3ARZ8_SPAPN</name>
<evidence type="ECO:0000256" key="3">
    <source>
        <dbReference type="ARBA" id="ARBA00023274"/>
    </source>
</evidence>
<dbReference type="SMART" id="SM01403">
    <property type="entry name" value="Ribosomal_S10"/>
    <property type="match status" value="1"/>
</dbReference>
<dbReference type="RefSeq" id="XP_007376626.1">
    <property type="nucleotide sequence ID" value="XM_007376564.1"/>
</dbReference>
<dbReference type="GO" id="GO:0005840">
    <property type="term" value="C:ribosome"/>
    <property type="evidence" value="ECO:0007669"/>
    <property type="project" value="UniProtKB-KW"/>
</dbReference>
<dbReference type="FunCoup" id="G3ARZ8">
    <property type="interactions" value="283"/>
</dbReference>
<protein>
    <submittedName>
        <fullName evidence="5">30S ribosomal protein S10, mitochondrial</fullName>
    </submittedName>
</protein>
<dbReference type="STRING" id="619300.G3ARZ8"/>
<dbReference type="Proteomes" id="UP000000709">
    <property type="component" value="Unassembled WGS sequence"/>
</dbReference>
<evidence type="ECO:0000313" key="6">
    <source>
        <dbReference type="Proteomes" id="UP000000709"/>
    </source>
</evidence>
<dbReference type="InParanoid" id="G3ARZ8"/>
<dbReference type="SUPFAM" id="SSF54999">
    <property type="entry name" value="Ribosomal protein S10"/>
    <property type="match status" value="1"/>
</dbReference>
<dbReference type="EMBL" id="GL996503">
    <property type="protein sequence ID" value="EGW31848.1"/>
    <property type="molecule type" value="Genomic_DNA"/>
</dbReference>
<dbReference type="InterPro" id="IPR036838">
    <property type="entry name" value="Ribosomal_uS10_dom_sf"/>
</dbReference>
<reference evidence="5 6" key="1">
    <citation type="journal article" date="2011" name="Proc. Natl. Acad. Sci. U.S.A.">
        <title>Comparative genomics of xylose-fermenting fungi for enhanced biofuel production.</title>
        <authorList>
            <person name="Wohlbach D.J."/>
            <person name="Kuo A."/>
            <person name="Sato T.K."/>
            <person name="Potts K.M."/>
            <person name="Salamov A.A."/>
            <person name="LaButti K.M."/>
            <person name="Sun H."/>
            <person name="Clum A."/>
            <person name="Pangilinan J.L."/>
            <person name="Lindquist E.A."/>
            <person name="Lucas S."/>
            <person name="Lapidus A."/>
            <person name="Jin M."/>
            <person name="Gunawan C."/>
            <person name="Balan V."/>
            <person name="Dale B.E."/>
            <person name="Jeffries T.W."/>
            <person name="Zinkel R."/>
            <person name="Barry K.W."/>
            <person name="Grigoriev I.V."/>
            <person name="Gasch A.P."/>
        </authorList>
    </citation>
    <scope>NUCLEOTIDE SEQUENCE [LARGE SCALE GENOMIC DNA]</scope>
    <source>
        <strain evidence="6">NRRL Y-27907 / 11-Y1</strain>
    </source>
</reference>
<dbReference type="InterPro" id="IPR027486">
    <property type="entry name" value="Ribosomal_uS10_dom"/>
</dbReference>
<evidence type="ECO:0000259" key="4">
    <source>
        <dbReference type="SMART" id="SM01403"/>
    </source>
</evidence>
<gene>
    <name evidence="5" type="ORF">SPAPADRAFT_56601</name>
</gene>
<keyword evidence="3" id="KW-0687">Ribonucleoprotein</keyword>
<feature type="domain" description="Small ribosomal subunit protein uS10" evidence="4">
    <location>
        <begin position="99"/>
        <end position="196"/>
    </location>
</feature>
<dbReference type="eggNOG" id="KOG3321">
    <property type="taxonomic scope" value="Eukaryota"/>
</dbReference>
<dbReference type="GeneID" id="18872051"/>
<keyword evidence="6" id="KW-1185">Reference proteome</keyword>
<sequence>MLGRIRIGSGFITRSFSTRGALLQKGFVSPNEYVEQVKQEKIEQEQFKQELLSNQIPYAPKTLSSTVIQSEGRPVPLNVELLKYKPLTLPQTHGDQVAVINFRSYEEADIIRAGEFAMRAAYYLGIPTSHLKSLKTEKRLYTVIKAPFVFAKSKQNFHRITFQKRIVAYDANPDVVDLWLSYLNRHKLDTVDYKVELTARESLNYVEDLKQLKDLELPKAYEGIEDPIAVKVQELLKSDDFKKLI</sequence>
<dbReference type="KEGG" id="spaa:SPAPADRAFT_56601"/>
<dbReference type="GO" id="GO:0003735">
    <property type="term" value="F:structural constituent of ribosome"/>
    <property type="evidence" value="ECO:0007669"/>
    <property type="project" value="InterPro"/>
</dbReference>
<organism evidence="6">
    <name type="scientific">Spathaspora passalidarum (strain NRRL Y-27907 / 11-Y1)</name>
    <dbReference type="NCBI Taxonomy" id="619300"/>
    <lineage>
        <taxon>Eukaryota</taxon>
        <taxon>Fungi</taxon>
        <taxon>Dikarya</taxon>
        <taxon>Ascomycota</taxon>
        <taxon>Saccharomycotina</taxon>
        <taxon>Pichiomycetes</taxon>
        <taxon>Debaryomycetaceae</taxon>
        <taxon>Spathaspora</taxon>
    </lineage>
</organism>
<dbReference type="OrthoDB" id="366214at2759"/>
<evidence type="ECO:0000313" key="5">
    <source>
        <dbReference type="EMBL" id="EGW31848.1"/>
    </source>
</evidence>
<dbReference type="Pfam" id="PF00338">
    <property type="entry name" value="Ribosomal_S10"/>
    <property type="match status" value="1"/>
</dbReference>
<evidence type="ECO:0000256" key="1">
    <source>
        <dbReference type="ARBA" id="ARBA00007102"/>
    </source>
</evidence>
<dbReference type="GO" id="GO:1990904">
    <property type="term" value="C:ribonucleoprotein complex"/>
    <property type="evidence" value="ECO:0007669"/>
    <property type="project" value="UniProtKB-KW"/>
</dbReference>
<comment type="similarity">
    <text evidence="1">Belongs to the universal ribosomal protein uS10 family.</text>
</comment>
<keyword evidence="2 5" id="KW-0689">Ribosomal protein</keyword>